<evidence type="ECO:0000256" key="1">
    <source>
        <dbReference type="SAM" id="SignalP"/>
    </source>
</evidence>
<evidence type="ECO:0000313" key="2">
    <source>
        <dbReference type="EMBL" id="TNJ33438.1"/>
    </source>
</evidence>
<accession>A0A5C4RQX0</accession>
<evidence type="ECO:0008006" key="4">
    <source>
        <dbReference type="Google" id="ProtNLM"/>
    </source>
</evidence>
<gene>
    <name evidence="2" type="ORF">E1B00_08720</name>
</gene>
<evidence type="ECO:0000313" key="3">
    <source>
        <dbReference type="Proteomes" id="UP000305760"/>
    </source>
</evidence>
<keyword evidence="3" id="KW-1185">Reference proteome</keyword>
<proteinExistence type="predicted"/>
<feature type="signal peptide" evidence="1">
    <location>
        <begin position="1"/>
        <end position="22"/>
    </location>
</feature>
<dbReference type="AlphaFoldDB" id="A0A5C4RQX0"/>
<comment type="caution">
    <text evidence="2">The sequence shown here is derived from an EMBL/GenBank/DDBJ whole genome shotgun (WGS) entry which is preliminary data.</text>
</comment>
<dbReference type="NCBIfam" id="TIGR02001">
    <property type="entry name" value="gcw_chp"/>
    <property type="match status" value="1"/>
</dbReference>
<dbReference type="EMBL" id="SMDR01000002">
    <property type="protein sequence ID" value="TNJ33438.1"/>
    <property type="molecule type" value="Genomic_DNA"/>
</dbReference>
<dbReference type="Proteomes" id="UP000305760">
    <property type="component" value="Unassembled WGS sequence"/>
</dbReference>
<dbReference type="OrthoDB" id="9793561at2"/>
<sequence>MNNKLSLALAAALFALPLTSFAQEDAATAEVAAEEEESIFSWNAAISSDYVFRGVSQTDEEASLQLGADLNFDNGFYAGVWGSNVDFGDGSPDIEIDTYIGWNWDLSETWNLDLMLNRYNYIGEDDDFGDGDYNELIGAIAWNEMFTFTVGYTNDVYGLDENGYYYGIAGSWDIGAGVGLDIGFGQSQFDEATGIEDYNDYSISVNRDFGPVNAALGFYGTDADGEFNFGETADNRFMLTLSIGG</sequence>
<reference evidence="2 3" key="1">
    <citation type="submission" date="2019-03" db="EMBL/GenBank/DDBJ databases">
        <title>Arenimonas daejeonensis sp. nov., isolated from compost.</title>
        <authorList>
            <person name="Jeon C.O."/>
        </authorList>
    </citation>
    <scope>NUCLEOTIDE SEQUENCE [LARGE SCALE GENOMIC DNA]</scope>
    <source>
        <strain evidence="2 3">R29</strain>
    </source>
</reference>
<organism evidence="2 3">
    <name type="scientific">Arenimonas terrae</name>
    <dbReference type="NCBI Taxonomy" id="2546226"/>
    <lineage>
        <taxon>Bacteria</taxon>
        <taxon>Pseudomonadati</taxon>
        <taxon>Pseudomonadota</taxon>
        <taxon>Gammaproteobacteria</taxon>
        <taxon>Lysobacterales</taxon>
        <taxon>Lysobacteraceae</taxon>
        <taxon>Arenimonas</taxon>
    </lineage>
</organism>
<dbReference type="Pfam" id="PF09694">
    <property type="entry name" value="Gcw_chp"/>
    <property type="match status" value="1"/>
</dbReference>
<dbReference type="RefSeq" id="WP_139447852.1">
    <property type="nucleotide sequence ID" value="NZ_SMDR01000002.1"/>
</dbReference>
<protein>
    <recommendedName>
        <fullName evidence="4">Porin</fullName>
    </recommendedName>
</protein>
<feature type="chain" id="PRO_5023065820" description="Porin" evidence="1">
    <location>
        <begin position="23"/>
        <end position="245"/>
    </location>
</feature>
<dbReference type="InterPro" id="IPR010239">
    <property type="entry name" value="CHP02001"/>
</dbReference>
<name>A0A5C4RQX0_9GAMM</name>
<keyword evidence="1" id="KW-0732">Signal</keyword>